<dbReference type="AlphaFoldDB" id="K1PVD2"/>
<name>K1PVD2_MAGGI</name>
<dbReference type="EMBL" id="JH815978">
    <property type="protein sequence ID" value="EKC25693.1"/>
    <property type="molecule type" value="Genomic_DNA"/>
</dbReference>
<sequence length="60" mass="6680">MPGRIQYMMVQTQSRKTVILKCAHDHQKKKEKKTSQTLPALSPLPIPPSPAKANGQSLKI</sequence>
<dbReference type="HOGENOM" id="CLU_2943962_0_0_1"/>
<reference evidence="1" key="1">
    <citation type="journal article" date="2012" name="Nature">
        <title>The oyster genome reveals stress adaptation and complexity of shell formation.</title>
        <authorList>
            <person name="Zhang G."/>
            <person name="Fang X."/>
            <person name="Guo X."/>
            <person name="Li L."/>
            <person name="Luo R."/>
            <person name="Xu F."/>
            <person name="Yang P."/>
            <person name="Zhang L."/>
            <person name="Wang X."/>
            <person name="Qi H."/>
            <person name="Xiong Z."/>
            <person name="Que H."/>
            <person name="Xie Y."/>
            <person name="Holland P.W."/>
            <person name="Paps J."/>
            <person name="Zhu Y."/>
            <person name="Wu F."/>
            <person name="Chen Y."/>
            <person name="Wang J."/>
            <person name="Peng C."/>
            <person name="Meng J."/>
            <person name="Yang L."/>
            <person name="Liu J."/>
            <person name="Wen B."/>
            <person name="Zhang N."/>
            <person name="Huang Z."/>
            <person name="Zhu Q."/>
            <person name="Feng Y."/>
            <person name="Mount A."/>
            <person name="Hedgecock D."/>
            <person name="Xu Z."/>
            <person name="Liu Y."/>
            <person name="Domazet-Loso T."/>
            <person name="Du Y."/>
            <person name="Sun X."/>
            <person name="Zhang S."/>
            <person name="Liu B."/>
            <person name="Cheng P."/>
            <person name="Jiang X."/>
            <person name="Li J."/>
            <person name="Fan D."/>
            <person name="Wang W."/>
            <person name="Fu W."/>
            <person name="Wang T."/>
            <person name="Wang B."/>
            <person name="Zhang J."/>
            <person name="Peng Z."/>
            <person name="Li Y."/>
            <person name="Li N."/>
            <person name="Wang J."/>
            <person name="Chen M."/>
            <person name="He Y."/>
            <person name="Tan F."/>
            <person name="Song X."/>
            <person name="Zheng Q."/>
            <person name="Huang R."/>
            <person name="Yang H."/>
            <person name="Du X."/>
            <person name="Chen L."/>
            <person name="Yang M."/>
            <person name="Gaffney P.M."/>
            <person name="Wang S."/>
            <person name="Luo L."/>
            <person name="She Z."/>
            <person name="Ming Y."/>
            <person name="Huang W."/>
            <person name="Zhang S."/>
            <person name="Huang B."/>
            <person name="Zhang Y."/>
            <person name="Qu T."/>
            <person name="Ni P."/>
            <person name="Miao G."/>
            <person name="Wang J."/>
            <person name="Wang Q."/>
            <person name="Steinberg C.E."/>
            <person name="Wang H."/>
            <person name="Li N."/>
            <person name="Qian L."/>
            <person name="Zhang G."/>
            <person name="Li Y."/>
            <person name="Yang H."/>
            <person name="Liu X."/>
            <person name="Wang J."/>
            <person name="Yin Y."/>
            <person name="Wang J."/>
        </authorList>
    </citation>
    <scope>NUCLEOTIDE SEQUENCE [LARGE SCALE GENOMIC DNA]</scope>
    <source>
        <strain evidence="1">05x7-T-G4-1.051#20</strain>
    </source>
</reference>
<dbReference type="InParanoid" id="K1PVD2"/>
<evidence type="ECO:0000313" key="1">
    <source>
        <dbReference type="EMBL" id="EKC25693.1"/>
    </source>
</evidence>
<organism evidence="1">
    <name type="scientific">Magallana gigas</name>
    <name type="common">Pacific oyster</name>
    <name type="synonym">Crassostrea gigas</name>
    <dbReference type="NCBI Taxonomy" id="29159"/>
    <lineage>
        <taxon>Eukaryota</taxon>
        <taxon>Metazoa</taxon>
        <taxon>Spiralia</taxon>
        <taxon>Lophotrochozoa</taxon>
        <taxon>Mollusca</taxon>
        <taxon>Bivalvia</taxon>
        <taxon>Autobranchia</taxon>
        <taxon>Pteriomorphia</taxon>
        <taxon>Ostreida</taxon>
        <taxon>Ostreoidea</taxon>
        <taxon>Ostreidae</taxon>
        <taxon>Magallana</taxon>
    </lineage>
</organism>
<protein>
    <submittedName>
        <fullName evidence="1">Uncharacterized protein</fullName>
    </submittedName>
</protein>
<accession>K1PVD2</accession>
<gene>
    <name evidence="1" type="ORF">CGI_10017628</name>
</gene>
<proteinExistence type="predicted"/>